<dbReference type="EMBL" id="BMOQ01000008">
    <property type="protein sequence ID" value="GGN24010.1"/>
    <property type="molecule type" value="Genomic_DNA"/>
</dbReference>
<dbReference type="RefSeq" id="WP_211087894.1">
    <property type="nucleotide sequence ID" value="NZ_BMOQ01000008.1"/>
</dbReference>
<accession>A0A830GG48</accession>
<protein>
    <submittedName>
        <fullName evidence="1">Uncharacterized protein</fullName>
    </submittedName>
</protein>
<comment type="caution">
    <text evidence="1">The sequence shown here is derived from an EMBL/GenBank/DDBJ whole genome shotgun (WGS) entry which is preliminary data.</text>
</comment>
<dbReference type="Proteomes" id="UP000608850">
    <property type="component" value="Unassembled WGS sequence"/>
</dbReference>
<name>A0A830GG48_9EURY</name>
<keyword evidence="2" id="KW-1185">Reference proteome</keyword>
<dbReference type="AlphaFoldDB" id="A0A830GG48"/>
<evidence type="ECO:0000313" key="2">
    <source>
        <dbReference type="Proteomes" id="UP000608850"/>
    </source>
</evidence>
<sequence>MRPNIDISHTVNGRVKDYAEREGKSLEEAYQEIIEAGLEAVEHPDKS</sequence>
<proteinExistence type="predicted"/>
<evidence type="ECO:0000313" key="1">
    <source>
        <dbReference type="EMBL" id="GGN24010.1"/>
    </source>
</evidence>
<reference evidence="1 2" key="1">
    <citation type="journal article" date="2019" name="Int. J. Syst. Evol. Microbiol.">
        <title>The Global Catalogue of Microorganisms (GCM) 10K type strain sequencing project: providing services to taxonomists for standard genome sequencing and annotation.</title>
        <authorList>
            <consortium name="The Broad Institute Genomics Platform"/>
            <consortium name="The Broad Institute Genome Sequencing Center for Infectious Disease"/>
            <person name="Wu L."/>
            <person name="Ma J."/>
        </authorList>
    </citation>
    <scope>NUCLEOTIDE SEQUENCE [LARGE SCALE GENOMIC DNA]</scope>
    <source>
        <strain evidence="1 2">JCM 16331</strain>
    </source>
</reference>
<organism evidence="1 2">
    <name type="scientific">Halarchaeum nitratireducens</name>
    <dbReference type="NCBI Taxonomy" id="489913"/>
    <lineage>
        <taxon>Archaea</taxon>
        <taxon>Methanobacteriati</taxon>
        <taxon>Methanobacteriota</taxon>
        <taxon>Stenosarchaea group</taxon>
        <taxon>Halobacteria</taxon>
        <taxon>Halobacteriales</taxon>
        <taxon>Halobacteriaceae</taxon>
    </lineage>
</organism>
<gene>
    <name evidence="1" type="ORF">GCM10009021_27090</name>
</gene>